<protein>
    <recommendedName>
        <fullName evidence="3">N-acetyltransferase domain-containing protein</fullName>
    </recommendedName>
</protein>
<organism evidence="1 2">
    <name type="scientific">Rhodoferax ferrireducens</name>
    <dbReference type="NCBI Taxonomy" id="192843"/>
    <lineage>
        <taxon>Bacteria</taxon>
        <taxon>Pseudomonadati</taxon>
        <taxon>Pseudomonadota</taxon>
        <taxon>Betaproteobacteria</taxon>
        <taxon>Burkholderiales</taxon>
        <taxon>Comamonadaceae</taxon>
        <taxon>Rhodoferax</taxon>
    </lineage>
</organism>
<reference evidence="1 2" key="1">
    <citation type="submission" date="2023-07" db="EMBL/GenBank/DDBJ databases">
        <title>Sorghum-associated microbial communities from plants grown in Nebraska, USA.</title>
        <authorList>
            <person name="Schachtman D."/>
        </authorList>
    </citation>
    <scope>NUCLEOTIDE SEQUENCE [LARGE SCALE GENOMIC DNA]</scope>
    <source>
        <strain evidence="1 2">BE313</strain>
    </source>
</reference>
<dbReference type="Proteomes" id="UP001180487">
    <property type="component" value="Unassembled WGS sequence"/>
</dbReference>
<name>A0ABU2C3P7_9BURK</name>
<proteinExistence type="predicted"/>
<comment type="caution">
    <text evidence="1">The sequence shown here is derived from an EMBL/GenBank/DDBJ whole genome shotgun (WGS) entry which is preliminary data.</text>
</comment>
<sequence length="132" mass="14821">MSQMLIEGYTVDEVLQFSNEEMRMLILRDEPLVFEVGSANLLGRFKVADDALVMELAHVDGGGDGALPSLASLASSYAKREGLAFVEWRVHAVHCAMPNLKLRRVLERRGFIVRHIDTVGECYWAKMPLNTE</sequence>
<accession>A0ABU2C3P7</accession>
<gene>
    <name evidence="1" type="ORF">J2X19_000530</name>
</gene>
<evidence type="ECO:0008006" key="3">
    <source>
        <dbReference type="Google" id="ProtNLM"/>
    </source>
</evidence>
<dbReference type="EMBL" id="JAVDXT010000001">
    <property type="protein sequence ID" value="MDR7375872.1"/>
    <property type="molecule type" value="Genomic_DNA"/>
</dbReference>
<evidence type="ECO:0000313" key="1">
    <source>
        <dbReference type="EMBL" id="MDR7375872.1"/>
    </source>
</evidence>
<keyword evidence="2" id="KW-1185">Reference proteome</keyword>
<evidence type="ECO:0000313" key="2">
    <source>
        <dbReference type="Proteomes" id="UP001180487"/>
    </source>
</evidence>